<dbReference type="InterPro" id="IPR036388">
    <property type="entry name" value="WH-like_DNA-bd_sf"/>
</dbReference>
<gene>
    <name evidence="5" type="ORF">SAMN05421804_1163</name>
</gene>
<dbReference type="GO" id="GO:0003677">
    <property type="term" value="F:DNA binding"/>
    <property type="evidence" value="ECO:0007669"/>
    <property type="project" value="UniProtKB-KW"/>
</dbReference>
<dbReference type="SMART" id="SM00345">
    <property type="entry name" value="HTH_GNTR"/>
    <property type="match status" value="1"/>
</dbReference>
<dbReference type="Gene3D" id="1.10.10.10">
    <property type="entry name" value="Winged helix-like DNA-binding domain superfamily/Winged helix DNA-binding domain"/>
    <property type="match status" value="1"/>
</dbReference>
<evidence type="ECO:0000313" key="5">
    <source>
        <dbReference type="EMBL" id="SDJ37283.1"/>
    </source>
</evidence>
<reference evidence="5 6" key="1">
    <citation type="submission" date="2016-10" db="EMBL/GenBank/DDBJ databases">
        <authorList>
            <person name="de Groot N.N."/>
        </authorList>
    </citation>
    <scope>NUCLEOTIDE SEQUENCE [LARGE SCALE GENOMIC DNA]</scope>
    <source>
        <strain evidence="5 6">CGMCC 1.5058</strain>
    </source>
</reference>
<dbReference type="PANTHER" id="PTHR43537">
    <property type="entry name" value="TRANSCRIPTIONAL REGULATOR, GNTR FAMILY"/>
    <property type="match status" value="1"/>
</dbReference>
<feature type="domain" description="HTH gntR-type" evidence="4">
    <location>
        <begin position="18"/>
        <end position="85"/>
    </location>
</feature>
<dbReference type="GO" id="GO:0003700">
    <property type="term" value="F:DNA-binding transcription factor activity"/>
    <property type="evidence" value="ECO:0007669"/>
    <property type="project" value="InterPro"/>
</dbReference>
<name>A0A1G8T716_9CLOT</name>
<dbReference type="SUPFAM" id="SSF46785">
    <property type="entry name" value="Winged helix' DNA-binding domain"/>
    <property type="match status" value="1"/>
</dbReference>
<keyword evidence="1" id="KW-0805">Transcription regulation</keyword>
<dbReference type="PANTHER" id="PTHR43537:SF24">
    <property type="entry name" value="GLUCONATE OPERON TRANSCRIPTIONAL REPRESSOR"/>
    <property type="match status" value="1"/>
</dbReference>
<evidence type="ECO:0000259" key="4">
    <source>
        <dbReference type="PROSITE" id="PS50949"/>
    </source>
</evidence>
<dbReference type="EMBL" id="FNDZ01000016">
    <property type="protein sequence ID" value="SDJ37283.1"/>
    <property type="molecule type" value="Genomic_DNA"/>
</dbReference>
<dbReference type="InterPro" id="IPR036390">
    <property type="entry name" value="WH_DNA-bd_sf"/>
</dbReference>
<sequence length="252" mass="29444">MRAMIKMMISEFSFMENQTLVEAVYEGFYSLILNGKIPYGYTINLTHFSEALNVSRTPVRKALILLEKKHYVQKIQGEGYQVIHQTDQISSNVLKMFQLKKQLVNMYLDDLNDPKLECCGSLLTEAVEEMRKAYERRDLRQFLGSHDQFMKIITGMLEDEKNDEVIQLLTLHSKVIEEGTFIDLDQQKRVLDHAQRILKNPDAECIHGAIEHYFEAQELWIMSKFSNTELCLSSYKGDIRRYGIKDQNYLVV</sequence>
<accession>A0A1G8T716</accession>
<dbReference type="AlphaFoldDB" id="A0A1G8T716"/>
<organism evidence="5 6">
    <name type="scientific">Proteiniclasticum ruminis</name>
    <dbReference type="NCBI Taxonomy" id="398199"/>
    <lineage>
        <taxon>Bacteria</taxon>
        <taxon>Bacillati</taxon>
        <taxon>Bacillota</taxon>
        <taxon>Clostridia</taxon>
        <taxon>Eubacteriales</taxon>
        <taxon>Clostridiaceae</taxon>
        <taxon>Proteiniclasticum</taxon>
    </lineage>
</organism>
<evidence type="ECO:0000256" key="2">
    <source>
        <dbReference type="ARBA" id="ARBA00023125"/>
    </source>
</evidence>
<keyword evidence="2 5" id="KW-0238">DNA-binding</keyword>
<evidence type="ECO:0000313" key="6">
    <source>
        <dbReference type="Proteomes" id="UP000183255"/>
    </source>
</evidence>
<dbReference type="InterPro" id="IPR000524">
    <property type="entry name" value="Tscrpt_reg_HTH_GntR"/>
</dbReference>
<evidence type="ECO:0000256" key="3">
    <source>
        <dbReference type="ARBA" id="ARBA00023163"/>
    </source>
</evidence>
<proteinExistence type="predicted"/>
<dbReference type="Proteomes" id="UP000183255">
    <property type="component" value="Unassembled WGS sequence"/>
</dbReference>
<dbReference type="Pfam" id="PF00392">
    <property type="entry name" value="GntR"/>
    <property type="match status" value="1"/>
</dbReference>
<protein>
    <submittedName>
        <fullName evidence="5">DNA-binding transcriptional regulator, GntR family</fullName>
    </submittedName>
</protein>
<keyword evidence="3" id="KW-0804">Transcription</keyword>
<dbReference type="PROSITE" id="PS50949">
    <property type="entry name" value="HTH_GNTR"/>
    <property type="match status" value="1"/>
</dbReference>
<evidence type="ECO:0000256" key="1">
    <source>
        <dbReference type="ARBA" id="ARBA00023015"/>
    </source>
</evidence>